<evidence type="ECO:0000313" key="3">
    <source>
        <dbReference type="Proteomes" id="UP000323506"/>
    </source>
</evidence>
<protein>
    <submittedName>
        <fullName evidence="2">Uncharacterized protein</fullName>
    </submittedName>
</protein>
<dbReference type="Proteomes" id="UP000323506">
    <property type="component" value="Chromosome A09"/>
</dbReference>
<gene>
    <name evidence="2" type="ORF">ES288_A09G132700v1</name>
</gene>
<dbReference type="EMBL" id="CM017696">
    <property type="protein sequence ID" value="TYH02337.1"/>
    <property type="molecule type" value="Genomic_DNA"/>
</dbReference>
<evidence type="ECO:0000256" key="1">
    <source>
        <dbReference type="SAM" id="MobiDB-lite"/>
    </source>
</evidence>
<evidence type="ECO:0000313" key="2">
    <source>
        <dbReference type="EMBL" id="TYH02337.1"/>
    </source>
</evidence>
<organism evidence="2 3">
    <name type="scientific">Gossypium darwinii</name>
    <name type="common">Darwin's cotton</name>
    <name type="synonym">Gossypium barbadense var. darwinii</name>
    <dbReference type="NCBI Taxonomy" id="34276"/>
    <lineage>
        <taxon>Eukaryota</taxon>
        <taxon>Viridiplantae</taxon>
        <taxon>Streptophyta</taxon>
        <taxon>Embryophyta</taxon>
        <taxon>Tracheophyta</taxon>
        <taxon>Spermatophyta</taxon>
        <taxon>Magnoliopsida</taxon>
        <taxon>eudicotyledons</taxon>
        <taxon>Gunneridae</taxon>
        <taxon>Pentapetalae</taxon>
        <taxon>rosids</taxon>
        <taxon>malvids</taxon>
        <taxon>Malvales</taxon>
        <taxon>Malvaceae</taxon>
        <taxon>Malvoideae</taxon>
        <taxon>Gossypium</taxon>
    </lineage>
</organism>
<feature type="compositionally biased region" description="Gly residues" evidence="1">
    <location>
        <begin position="11"/>
        <end position="20"/>
    </location>
</feature>
<proteinExistence type="predicted"/>
<reference evidence="2 3" key="1">
    <citation type="submission" date="2019-06" db="EMBL/GenBank/DDBJ databases">
        <title>WGS assembly of Gossypium darwinii.</title>
        <authorList>
            <person name="Chen Z.J."/>
            <person name="Sreedasyam A."/>
            <person name="Ando A."/>
            <person name="Song Q."/>
            <person name="De L."/>
            <person name="Hulse-Kemp A."/>
            <person name="Ding M."/>
            <person name="Ye W."/>
            <person name="Kirkbride R."/>
            <person name="Jenkins J."/>
            <person name="Plott C."/>
            <person name="Lovell J."/>
            <person name="Lin Y.-M."/>
            <person name="Vaughn R."/>
            <person name="Liu B."/>
            <person name="Li W."/>
            <person name="Simpson S."/>
            <person name="Scheffler B."/>
            <person name="Saski C."/>
            <person name="Grover C."/>
            <person name="Hu G."/>
            <person name="Conover J."/>
            <person name="Carlson J."/>
            <person name="Shu S."/>
            <person name="Boston L."/>
            <person name="Williams M."/>
            <person name="Peterson D."/>
            <person name="Mcgee K."/>
            <person name="Jones D."/>
            <person name="Wendel J."/>
            <person name="Stelly D."/>
            <person name="Grimwood J."/>
            <person name="Schmutz J."/>
        </authorList>
    </citation>
    <scope>NUCLEOTIDE SEQUENCE [LARGE SCALE GENOMIC DNA]</scope>
    <source>
        <strain evidence="2">1808015.09</strain>
    </source>
</reference>
<name>A0A5D2F8A0_GOSDA</name>
<feature type="region of interest" description="Disordered" evidence="1">
    <location>
        <begin position="1"/>
        <end position="20"/>
    </location>
</feature>
<accession>A0A5D2F8A0</accession>
<dbReference type="AlphaFoldDB" id="A0A5D2F8A0"/>
<keyword evidence="3" id="KW-1185">Reference proteome</keyword>
<sequence length="39" mass="4263">MNKYKKNKGMGATGGAGDGGWCQRKVGRWLGFFSLLENV</sequence>